<keyword evidence="8" id="KW-0547">Nucleotide-binding</keyword>
<comment type="caution">
    <text evidence="8">Lacks conserved residue(s) required for the propagation of feature annotation.</text>
</comment>
<evidence type="ECO:0000256" key="7">
    <source>
        <dbReference type="ARBA" id="ARBA00023316"/>
    </source>
</evidence>
<dbReference type="SUPFAM" id="SSF53623">
    <property type="entry name" value="MurD-like peptide ligases, catalytic domain"/>
    <property type="match status" value="1"/>
</dbReference>
<dbReference type="Gene3D" id="3.40.1390.10">
    <property type="entry name" value="MurE/MurF, N-terminal domain"/>
    <property type="match status" value="1"/>
</dbReference>
<keyword evidence="7 8" id="KW-0961">Cell wall biogenesis/degradation</keyword>
<keyword evidence="8" id="KW-0963">Cytoplasm</keyword>
<feature type="domain" description="Mur ligase central" evidence="12">
    <location>
        <begin position="108"/>
        <end position="309"/>
    </location>
</feature>
<feature type="binding site" evidence="8">
    <location>
        <begin position="110"/>
        <end position="116"/>
    </location>
    <ligand>
        <name>ATP</name>
        <dbReference type="ChEBI" id="CHEBI:30616"/>
    </ligand>
</feature>
<feature type="modified residue" description="N6-carboxylysine" evidence="8">
    <location>
        <position position="219"/>
    </location>
</feature>
<evidence type="ECO:0000313" key="13">
    <source>
        <dbReference type="EMBL" id="MBB3156001.1"/>
    </source>
</evidence>
<dbReference type="Proteomes" id="UP000518605">
    <property type="component" value="Unassembled WGS sequence"/>
</dbReference>
<dbReference type="NCBIfam" id="NF001126">
    <property type="entry name" value="PRK00139.1-4"/>
    <property type="match status" value="1"/>
</dbReference>
<dbReference type="SUPFAM" id="SSF53244">
    <property type="entry name" value="MurD-like peptide ligases, peptide-binding domain"/>
    <property type="match status" value="1"/>
</dbReference>
<feature type="domain" description="Mur ligase C-terminal" evidence="11">
    <location>
        <begin position="331"/>
        <end position="461"/>
    </location>
</feature>
<evidence type="ECO:0000256" key="4">
    <source>
        <dbReference type="ARBA" id="ARBA00022960"/>
    </source>
</evidence>
<dbReference type="InterPro" id="IPR035911">
    <property type="entry name" value="MurE/MurF_N"/>
</dbReference>
<name>A0A7W5CE45_9BACL</name>
<feature type="binding site" evidence="8">
    <location>
        <begin position="152"/>
        <end position="153"/>
    </location>
    <ligand>
        <name>UDP-N-acetyl-alpha-D-muramoyl-L-alanyl-D-glutamate</name>
        <dbReference type="ChEBI" id="CHEBI:83900"/>
    </ligand>
</feature>
<evidence type="ECO:0000256" key="5">
    <source>
        <dbReference type="ARBA" id="ARBA00022984"/>
    </source>
</evidence>
<keyword evidence="8" id="KW-0460">Magnesium</keyword>
<dbReference type="GO" id="GO:0008360">
    <property type="term" value="P:regulation of cell shape"/>
    <property type="evidence" value="ECO:0007669"/>
    <property type="project" value="UniProtKB-KW"/>
</dbReference>
<keyword evidence="6 8" id="KW-0131">Cell cycle</keyword>
<comment type="subcellular location">
    <subcellularLocation>
        <location evidence="8 9">Cytoplasm</location>
    </subcellularLocation>
</comment>
<dbReference type="PANTHER" id="PTHR23135:SF4">
    <property type="entry name" value="UDP-N-ACETYLMURAMOYL-L-ALANYL-D-GLUTAMATE--2,6-DIAMINOPIMELATE LIGASE MURE HOMOLOG, CHLOROPLASTIC"/>
    <property type="match status" value="1"/>
</dbReference>
<dbReference type="EMBL" id="JACHXW010000031">
    <property type="protein sequence ID" value="MBB3156001.1"/>
    <property type="molecule type" value="Genomic_DNA"/>
</dbReference>
<dbReference type="GO" id="GO:0005737">
    <property type="term" value="C:cytoplasm"/>
    <property type="evidence" value="ECO:0007669"/>
    <property type="project" value="UniProtKB-SubCell"/>
</dbReference>
<dbReference type="SUPFAM" id="SSF63418">
    <property type="entry name" value="MurE/MurF N-terminal domain"/>
    <property type="match status" value="1"/>
</dbReference>
<comment type="PTM">
    <text evidence="8">Carboxylation is probably crucial for Mg(2+) binding and, consequently, for the gamma-phosphate positioning of ATP.</text>
</comment>
<evidence type="ECO:0000256" key="1">
    <source>
        <dbReference type="ARBA" id="ARBA00004752"/>
    </source>
</evidence>
<dbReference type="InterPro" id="IPR005761">
    <property type="entry name" value="UDP-N-AcMur-Glu-dNH2Pim_ligase"/>
</dbReference>
<dbReference type="GO" id="GO:0071555">
    <property type="term" value="P:cell wall organization"/>
    <property type="evidence" value="ECO:0007669"/>
    <property type="project" value="UniProtKB-KW"/>
</dbReference>
<dbReference type="AlphaFoldDB" id="A0A7W5CE45"/>
<dbReference type="InterPro" id="IPR036615">
    <property type="entry name" value="Mur_ligase_C_dom_sf"/>
</dbReference>
<comment type="pathway">
    <text evidence="1 8 9">Cell wall biogenesis; peptidoglycan biosynthesis.</text>
</comment>
<dbReference type="RefSeq" id="WP_183571130.1">
    <property type="nucleotide sequence ID" value="NZ_CBCSLB010000037.1"/>
</dbReference>
<keyword evidence="5 8" id="KW-0573">Peptidoglycan synthesis</keyword>
<dbReference type="Pfam" id="PF02875">
    <property type="entry name" value="Mur_ligase_C"/>
    <property type="match status" value="1"/>
</dbReference>
<feature type="binding site" evidence="8">
    <location>
        <position position="179"/>
    </location>
    <ligand>
        <name>UDP-N-acetyl-alpha-D-muramoyl-L-alanyl-D-glutamate</name>
        <dbReference type="ChEBI" id="CHEBI:83900"/>
    </ligand>
</feature>
<dbReference type="EC" id="6.3.2.-" evidence="8"/>
<evidence type="ECO:0000256" key="6">
    <source>
        <dbReference type="ARBA" id="ARBA00023306"/>
    </source>
</evidence>
<comment type="cofactor">
    <cofactor evidence="8">
        <name>Mg(2+)</name>
        <dbReference type="ChEBI" id="CHEBI:18420"/>
    </cofactor>
</comment>
<feature type="binding site" evidence="8">
    <location>
        <position position="187"/>
    </location>
    <ligand>
        <name>UDP-N-acetyl-alpha-D-muramoyl-L-alanyl-D-glutamate</name>
        <dbReference type="ChEBI" id="CHEBI:83900"/>
    </ligand>
</feature>
<feature type="domain" description="Mur ligase N-terminal catalytic" evidence="10">
    <location>
        <begin position="25"/>
        <end position="96"/>
    </location>
</feature>
<comment type="caution">
    <text evidence="13">The sequence shown here is derived from an EMBL/GenBank/DDBJ whole genome shotgun (WGS) entry which is preliminary data.</text>
</comment>
<dbReference type="PANTHER" id="PTHR23135">
    <property type="entry name" value="MUR LIGASE FAMILY MEMBER"/>
    <property type="match status" value="1"/>
</dbReference>
<keyword evidence="3 8" id="KW-0132">Cell division</keyword>
<evidence type="ECO:0000256" key="8">
    <source>
        <dbReference type="HAMAP-Rule" id="MF_00208"/>
    </source>
</evidence>
<sequence length="489" mass="53872">MFLNALLTDLEYTLVKGDLHKEAAAIAYDSREASANGVFVAVSGFSVDGHQYIDKAIALGATTIILEKDIAVPEDVTVLRVANTREALARVSANFYHRPTEQMNLLGITGTNGKTSTTYFLQSIFEQTGTSLGIIGTIGTVIGDKVFQNKNTTPESLNLQQIFAEMIQSDMKHCVMEVSSHALNLSRVAHSSFKTGIFTNLTPDHLELHHTMEEYFEAKAKLFDMTTDYNIINADDPYGRRLIDRLRDRAPKLLTYGIEQDTDIHAADIHYFADYTIYTVNTPKGSATVKVNLPGTIYVYNSLAAVATAYANQFSLQQIVQGIAAVEGIKGRLEVVYQDEDSKIIVDFAHTEDSLEKALKTIRPFAKGRIILVFGVYASDGESGTEKRRAMAKVAAACADFSVITSDNPKMQDNNLIIREIVEGMEACKGDYEAVVDRRDAIAFAINISQKGDVILIAGKGHETSQIIGKTEYPFNEAEIVREIKLKAK</sequence>
<dbReference type="InterPro" id="IPR013221">
    <property type="entry name" value="Mur_ligase_cen"/>
</dbReference>
<evidence type="ECO:0000256" key="9">
    <source>
        <dbReference type="RuleBase" id="RU004135"/>
    </source>
</evidence>
<protein>
    <recommendedName>
        <fullName evidence="8">UDP-N-acetylmuramyl-tripeptide synthetase</fullName>
        <ecNumber evidence="8">6.3.2.-</ecNumber>
    </recommendedName>
    <alternativeName>
        <fullName evidence="8">UDP-MurNAc-tripeptide synthetase</fullName>
    </alternativeName>
</protein>
<dbReference type="GO" id="GO:0009252">
    <property type="term" value="P:peptidoglycan biosynthetic process"/>
    <property type="evidence" value="ECO:0007669"/>
    <property type="project" value="UniProtKB-UniRule"/>
</dbReference>
<dbReference type="GO" id="GO:0005524">
    <property type="term" value="F:ATP binding"/>
    <property type="evidence" value="ECO:0007669"/>
    <property type="project" value="UniProtKB-UniRule"/>
</dbReference>
<dbReference type="InterPro" id="IPR004101">
    <property type="entry name" value="Mur_ligase_C"/>
</dbReference>
<dbReference type="InterPro" id="IPR000713">
    <property type="entry name" value="Mur_ligase_N"/>
</dbReference>
<keyword evidence="4 8" id="KW-0133">Cell shape</keyword>
<dbReference type="InterPro" id="IPR036565">
    <property type="entry name" value="Mur-like_cat_sf"/>
</dbReference>
<reference evidence="13 14" key="1">
    <citation type="submission" date="2020-08" db="EMBL/GenBank/DDBJ databases">
        <title>Genomic Encyclopedia of Type Strains, Phase III (KMG-III): the genomes of soil and plant-associated and newly described type strains.</title>
        <authorList>
            <person name="Whitman W."/>
        </authorList>
    </citation>
    <scope>NUCLEOTIDE SEQUENCE [LARGE SCALE GENOMIC DNA]</scope>
    <source>
        <strain evidence="13 14">CECT 8234</strain>
    </source>
</reference>
<evidence type="ECO:0000256" key="2">
    <source>
        <dbReference type="ARBA" id="ARBA00005898"/>
    </source>
</evidence>
<dbReference type="Gene3D" id="3.40.1190.10">
    <property type="entry name" value="Mur-like, catalytic domain"/>
    <property type="match status" value="1"/>
</dbReference>
<evidence type="ECO:0000259" key="11">
    <source>
        <dbReference type="Pfam" id="PF02875"/>
    </source>
</evidence>
<keyword evidence="8" id="KW-0067">ATP-binding</keyword>
<accession>A0A7W5CE45</accession>
<proteinExistence type="inferred from homology"/>
<dbReference type="Pfam" id="PF01225">
    <property type="entry name" value="Mur_ligase"/>
    <property type="match status" value="1"/>
</dbReference>
<dbReference type="Pfam" id="PF08245">
    <property type="entry name" value="Mur_ligase_M"/>
    <property type="match status" value="1"/>
</dbReference>
<evidence type="ECO:0000259" key="10">
    <source>
        <dbReference type="Pfam" id="PF01225"/>
    </source>
</evidence>
<keyword evidence="14" id="KW-1185">Reference proteome</keyword>
<dbReference type="GO" id="GO:0051301">
    <property type="term" value="P:cell division"/>
    <property type="evidence" value="ECO:0007669"/>
    <property type="project" value="UniProtKB-KW"/>
</dbReference>
<evidence type="ECO:0000259" key="12">
    <source>
        <dbReference type="Pfam" id="PF08245"/>
    </source>
</evidence>
<dbReference type="GO" id="GO:0000287">
    <property type="term" value="F:magnesium ion binding"/>
    <property type="evidence" value="ECO:0007669"/>
    <property type="project" value="UniProtKB-UniRule"/>
</dbReference>
<organism evidence="13 14">
    <name type="scientific">Paenibacillus endophyticus</name>
    <dbReference type="NCBI Taxonomy" id="1294268"/>
    <lineage>
        <taxon>Bacteria</taxon>
        <taxon>Bacillati</taxon>
        <taxon>Bacillota</taxon>
        <taxon>Bacilli</taxon>
        <taxon>Bacillales</taxon>
        <taxon>Paenibacillaceae</taxon>
        <taxon>Paenibacillus</taxon>
    </lineage>
</organism>
<comment type="function">
    <text evidence="8">Catalyzes the addition of an amino acid to the nucleotide precursor UDP-N-acetylmuramoyl-L-alanyl-D-glutamate (UMAG) in the biosynthesis of bacterial cell-wall peptidoglycan.</text>
</comment>
<dbReference type="NCBIfam" id="TIGR01085">
    <property type="entry name" value="murE"/>
    <property type="match status" value="1"/>
</dbReference>
<keyword evidence="8 13" id="KW-0436">Ligase</keyword>
<evidence type="ECO:0000256" key="3">
    <source>
        <dbReference type="ARBA" id="ARBA00022618"/>
    </source>
</evidence>
<dbReference type="Gene3D" id="3.90.190.20">
    <property type="entry name" value="Mur ligase, C-terminal domain"/>
    <property type="match status" value="1"/>
</dbReference>
<evidence type="ECO:0000313" key="14">
    <source>
        <dbReference type="Proteomes" id="UP000518605"/>
    </source>
</evidence>
<dbReference type="GO" id="GO:0016881">
    <property type="term" value="F:acid-amino acid ligase activity"/>
    <property type="evidence" value="ECO:0007669"/>
    <property type="project" value="UniProtKB-UniRule"/>
</dbReference>
<dbReference type="UniPathway" id="UPA00219"/>
<dbReference type="HAMAP" id="MF_00208">
    <property type="entry name" value="MurE"/>
    <property type="match status" value="1"/>
</dbReference>
<feature type="binding site" evidence="8">
    <location>
        <position position="30"/>
    </location>
    <ligand>
        <name>UDP-N-acetyl-alpha-D-muramoyl-L-alanyl-D-glutamate</name>
        <dbReference type="ChEBI" id="CHEBI:83900"/>
    </ligand>
</feature>
<comment type="similarity">
    <text evidence="2 8">Belongs to the MurCDEF family. MurE subfamily.</text>
</comment>
<gene>
    <name evidence="8" type="primary">murE</name>
    <name evidence="13" type="ORF">FHS16_006117</name>
</gene>
<feature type="binding site" evidence="8">
    <location>
        <position position="151"/>
    </location>
    <ligand>
        <name>UDP-N-acetyl-alpha-D-muramoyl-L-alanyl-D-glutamate</name>
        <dbReference type="ChEBI" id="CHEBI:83900"/>
    </ligand>
</feature>